<dbReference type="Proteomes" id="UP000185999">
    <property type="component" value="Unassembled WGS sequence"/>
</dbReference>
<gene>
    <name evidence="5" type="ORF">SAMN05421760_101399</name>
</gene>
<dbReference type="SUPFAM" id="SSF51161">
    <property type="entry name" value="Trimeric LpxA-like enzymes"/>
    <property type="match status" value="1"/>
</dbReference>
<accession>A0A1N7J051</accession>
<dbReference type="STRING" id="619304.SAMN05421760_101399"/>
<evidence type="ECO:0000313" key="6">
    <source>
        <dbReference type="Proteomes" id="UP000185999"/>
    </source>
</evidence>
<name>A0A1N7J051_9GAMM</name>
<dbReference type="OrthoDB" id="9790247at2"/>
<evidence type="ECO:0000256" key="3">
    <source>
        <dbReference type="SAM" id="SignalP"/>
    </source>
</evidence>
<dbReference type="Pfam" id="PF11999">
    <property type="entry name" value="Ice_binding"/>
    <property type="match status" value="1"/>
</dbReference>
<dbReference type="InterPro" id="IPR011004">
    <property type="entry name" value="Trimer_LpxA-like_sf"/>
</dbReference>
<sequence length="335" mass="34188">MKPTIQLLFISMLSVVSSAQAGFIPLLDSHLINQSLYASSYITMGARTTVGGNIQSATAITLAANAAVKGNVEAGTAVTLGADASVGGYIKAGTTVTLGAGSISRGDIDAGTTTTIGAGVQIGGVKTANSSKIVPPSPVVKNQKDLIASAQTTLKAMGTGTELVWDFGVNDQTLEAGIYSTIDHLTMSASRTLTLDGKGVDGVWLFNISNNLTFAADAKVILKDVTDNSSILWNVLGDGTAGNTTLGARAEARGYIFSKGFVQTGANSRITGIGNDCGGAFSATNFIEFGADSVIGVDGCTNEAAITSKVPEPTSIWLFGLGLIGLARIAKRKKA</sequence>
<dbReference type="InterPro" id="IPR013424">
    <property type="entry name" value="Ice-binding_C"/>
</dbReference>
<comment type="similarity">
    <text evidence="1">Belongs to the ice-binding protein family.</text>
</comment>
<keyword evidence="6" id="KW-1185">Reference proteome</keyword>
<dbReference type="AlphaFoldDB" id="A0A1N7J051"/>
<reference evidence="6" key="1">
    <citation type="submission" date="2017-01" db="EMBL/GenBank/DDBJ databases">
        <authorList>
            <person name="Varghese N."/>
            <person name="Submissions S."/>
        </authorList>
    </citation>
    <scope>NUCLEOTIDE SEQUENCE [LARGE SCALE GENOMIC DNA]</scope>
    <source>
        <strain evidence="6">DSM 22306</strain>
    </source>
</reference>
<dbReference type="Gene3D" id="2.160.10.10">
    <property type="entry name" value="Hexapeptide repeat proteins"/>
    <property type="match status" value="1"/>
</dbReference>
<keyword evidence="2 3" id="KW-0732">Signal</keyword>
<dbReference type="RefSeq" id="WP_054342598.1">
    <property type="nucleotide sequence ID" value="NZ_FTOE01000001.1"/>
</dbReference>
<evidence type="ECO:0000256" key="1">
    <source>
        <dbReference type="ARBA" id="ARBA00005445"/>
    </source>
</evidence>
<dbReference type="Pfam" id="PF07589">
    <property type="entry name" value="PEP-CTERM"/>
    <property type="match status" value="1"/>
</dbReference>
<organism evidence="5 6">
    <name type="scientific">Neptunomonas antarctica</name>
    <dbReference type="NCBI Taxonomy" id="619304"/>
    <lineage>
        <taxon>Bacteria</taxon>
        <taxon>Pseudomonadati</taxon>
        <taxon>Pseudomonadota</taxon>
        <taxon>Gammaproteobacteria</taxon>
        <taxon>Oceanospirillales</taxon>
        <taxon>Oceanospirillaceae</taxon>
        <taxon>Neptunomonas</taxon>
    </lineage>
</organism>
<feature type="signal peptide" evidence="3">
    <location>
        <begin position="1"/>
        <end position="21"/>
    </location>
</feature>
<feature type="chain" id="PRO_5009942908" evidence="3">
    <location>
        <begin position="22"/>
        <end position="335"/>
    </location>
</feature>
<evidence type="ECO:0000256" key="2">
    <source>
        <dbReference type="ARBA" id="ARBA00022729"/>
    </source>
</evidence>
<feature type="domain" description="Ice-binding protein C-terminal" evidence="4">
    <location>
        <begin position="310"/>
        <end position="328"/>
    </location>
</feature>
<evidence type="ECO:0000313" key="5">
    <source>
        <dbReference type="EMBL" id="SIS42626.1"/>
    </source>
</evidence>
<dbReference type="EMBL" id="FTOE01000001">
    <property type="protein sequence ID" value="SIS42626.1"/>
    <property type="molecule type" value="Genomic_DNA"/>
</dbReference>
<dbReference type="InterPro" id="IPR021884">
    <property type="entry name" value="Ice-bd_prot"/>
</dbReference>
<dbReference type="NCBIfam" id="TIGR02595">
    <property type="entry name" value="PEP_CTERM"/>
    <property type="match status" value="1"/>
</dbReference>
<protein>
    <submittedName>
        <fullName evidence="5">PEP-CTERM protein-sorting domain-containing protein</fullName>
    </submittedName>
</protein>
<proteinExistence type="inferred from homology"/>
<evidence type="ECO:0000259" key="4">
    <source>
        <dbReference type="Pfam" id="PF07589"/>
    </source>
</evidence>